<name>A0ABU9HV37_9FLAO</name>
<protein>
    <submittedName>
        <fullName evidence="1">Uncharacterized protein</fullName>
    </submittedName>
</protein>
<comment type="caution">
    <text evidence="1">The sequence shown here is derived from an EMBL/GenBank/DDBJ whole genome shotgun (WGS) entry which is preliminary data.</text>
</comment>
<dbReference type="EMBL" id="JBBYHR010000003">
    <property type="protein sequence ID" value="MEL1244020.1"/>
    <property type="molecule type" value="Genomic_DNA"/>
</dbReference>
<gene>
    <name evidence="1" type="ORF">AAEO56_07090</name>
</gene>
<sequence>MALLIALLFLLKPVFPIVDYAANYSYIAKELCENRSKPQLHCNGKCHLMKELAKAAEHEKPLSEKKQSKVEHDFMAYFQQSTPVTQLCLVTIDEKKRFTHRKSLYSTITLFYLLRPPACS</sequence>
<organism evidence="1 2">
    <name type="scientific">Flavobacterium arundinis</name>
    <dbReference type="NCBI Taxonomy" id="3139143"/>
    <lineage>
        <taxon>Bacteria</taxon>
        <taxon>Pseudomonadati</taxon>
        <taxon>Bacteroidota</taxon>
        <taxon>Flavobacteriia</taxon>
        <taxon>Flavobacteriales</taxon>
        <taxon>Flavobacteriaceae</taxon>
        <taxon>Flavobacterium</taxon>
    </lineage>
</organism>
<accession>A0ABU9HV37</accession>
<evidence type="ECO:0000313" key="2">
    <source>
        <dbReference type="Proteomes" id="UP001464555"/>
    </source>
</evidence>
<reference evidence="1 2" key="1">
    <citation type="submission" date="2024-04" db="EMBL/GenBank/DDBJ databases">
        <title>Flavobacterium sp. DGU11 16S ribosomal RNA gene Genome sequencing and assembly.</title>
        <authorList>
            <person name="Park S."/>
        </authorList>
    </citation>
    <scope>NUCLEOTIDE SEQUENCE [LARGE SCALE GENOMIC DNA]</scope>
    <source>
        <strain evidence="1 2">DGU11</strain>
    </source>
</reference>
<keyword evidence="2" id="KW-1185">Reference proteome</keyword>
<dbReference type="Proteomes" id="UP001464555">
    <property type="component" value="Unassembled WGS sequence"/>
</dbReference>
<evidence type="ECO:0000313" key="1">
    <source>
        <dbReference type="EMBL" id="MEL1244020.1"/>
    </source>
</evidence>
<dbReference type="RefSeq" id="WP_341696332.1">
    <property type="nucleotide sequence ID" value="NZ_JBBYHR010000003.1"/>
</dbReference>
<proteinExistence type="predicted"/>